<reference evidence="1" key="1">
    <citation type="journal article" date="2015" name="Nature">
        <title>Complex archaea that bridge the gap between prokaryotes and eukaryotes.</title>
        <authorList>
            <person name="Spang A."/>
            <person name="Saw J.H."/>
            <person name="Jorgensen S.L."/>
            <person name="Zaremba-Niedzwiedzka K."/>
            <person name="Martijn J."/>
            <person name="Lind A.E."/>
            <person name="van Eijk R."/>
            <person name="Schleper C."/>
            <person name="Guy L."/>
            <person name="Ettema T.J."/>
        </authorList>
    </citation>
    <scope>NUCLEOTIDE SEQUENCE</scope>
</reference>
<accession>A0A0F9NDD8</accession>
<dbReference type="EMBL" id="LAZR01004287">
    <property type="protein sequence ID" value="KKN09987.1"/>
    <property type="molecule type" value="Genomic_DNA"/>
</dbReference>
<comment type="caution">
    <text evidence="1">The sequence shown here is derived from an EMBL/GenBank/DDBJ whole genome shotgun (WGS) entry which is preliminary data.</text>
</comment>
<organism evidence="1">
    <name type="scientific">marine sediment metagenome</name>
    <dbReference type="NCBI Taxonomy" id="412755"/>
    <lineage>
        <taxon>unclassified sequences</taxon>
        <taxon>metagenomes</taxon>
        <taxon>ecological metagenomes</taxon>
    </lineage>
</organism>
<gene>
    <name evidence="1" type="ORF">LCGC14_1041250</name>
</gene>
<evidence type="ECO:0000313" key="1">
    <source>
        <dbReference type="EMBL" id="KKN09987.1"/>
    </source>
</evidence>
<proteinExistence type="predicted"/>
<protein>
    <submittedName>
        <fullName evidence="1">Uncharacterized protein</fullName>
    </submittedName>
</protein>
<dbReference type="AlphaFoldDB" id="A0A0F9NDD8"/>
<sequence>MIFWKGVSKAVHEVTGNCLSKSDCIAIAKNLNATTKAQADRQRKGVRTTGSFCRCPSCSKLDAKAAVVSLLENG</sequence>
<name>A0A0F9NDD8_9ZZZZ</name>